<keyword evidence="3" id="KW-0238">DNA-binding</keyword>
<dbReference type="Pfam" id="PF02362">
    <property type="entry name" value="B3"/>
    <property type="match status" value="1"/>
</dbReference>
<evidence type="ECO:0000313" key="9">
    <source>
        <dbReference type="Proteomes" id="UP000436088"/>
    </source>
</evidence>
<dbReference type="CDD" id="cd10017">
    <property type="entry name" value="B3_DNA"/>
    <property type="match status" value="1"/>
</dbReference>
<reference evidence="8" key="1">
    <citation type="submission" date="2019-09" db="EMBL/GenBank/DDBJ databases">
        <title>Draft genome information of white flower Hibiscus syriacus.</title>
        <authorList>
            <person name="Kim Y.-M."/>
        </authorList>
    </citation>
    <scope>NUCLEOTIDE SEQUENCE [LARGE SCALE GENOMIC DNA]</scope>
    <source>
        <strain evidence="8">YM2019G1</strain>
    </source>
</reference>
<dbReference type="InterPro" id="IPR003340">
    <property type="entry name" value="B3_DNA-bd"/>
</dbReference>
<name>A0A6A3BYP5_HIBSY</name>
<dbReference type="AlphaFoldDB" id="A0A6A3BYP5"/>
<sequence>MPKQDTTVALEDENGEECIAFYIAQRTALSAGWKSFSANHKLVEGDVLIFHLVSSLKFKVYMVRVFELNKVDRSFGSLDVNIHAKPVRSIRMKQTKRPSKRVKRLDLLPDDNVENNSMIVLDTNSDPLVNQYDILAMVTMMEATITEKYEASPEHTRMKEEKNSLGLKLAKLKDAMRKLDTDIETLKANSEKQELMFQEEVTAPW</sequence>
<keyword evidence="6" id="KW-0175">Coiled coil</keyword>
<dbReference type="SUPFAM" id="SSF101936">
    <property type="entry name" value="DNA-binding pseudobarrel domain"/>
    <property type="match status" value="1"/>
</dbReference>
<evidence type="ECO:0000256" key="1">
    <source>
        <dbReference type="ARBA" id="ARBA00004123"/>
    </source>
</evidence>
<comment type="caution">
    <text evidence="8">The sequence shown here is derived from an EMBL/GenBank/DDBJ whole genome shotgun (WGS) entry which is preliminary data.</text>
</comment>
<dbReference type="InterPro" id="IPR044837">
    <property type="entry name" value="REM16-like"/>
</dbReference>
<accession>A0A6A3BYP5</accession>
<proteinExistence type="predicted"/>
<evidence type="ECO:0000259" key="7">
    <source>
        <dbReference type="PROSITE" id="PS50863"/>
    </source>
</evidence>
<dbReference type="PROSITE" id="PS50863">
    <property type="entry name" value="B3"/>
    <property type="match status" value="1"/>
</dbReference>
<gene>
    <name evidence="8" type="ORF">F3Y22_tig00015101pilonHSYRG00012</name>
</gene>
<keyword evidence="5" id="KW-0539">Nucleus</keyword>
<keyword evidence="2" id="KW-0805">Transcription regulation</keyword>
<keyword evidence="9" id="KW-1185">Reference proteome</keyword>
<dbReference type="Proteomes" id="UP000436088">
    <property type="component" value="Unassembled WGS sequence"/>
</dbReference>
<comment type="subcellular location">
    <subcellularLocation>
        <location evidence="1">Nucleus</location>
    </subcellularLocation>
</comment>
<evidence type="ECO:0000313" key="8">
    <source>
        <dbReference type="EMBL" id="KAE8721815.1"/>
    </source>
</evidence>
<dbReference type="PANTHER" id="PTHR31391">
    <property type="entry name" value="B3 DOMAIN-CONTAINING PROTEIN OS11G0197600-RELATED"/>
    <property type="match status" value="1"/>
</dbReference>
<dbReference type="GO" id="GO:0005634">
    <property type="term" value="C:nucleus"/>
    <property type="evidence" value="ECO:0007669"/>
    <property type="project" value="UniProtKB-SubCell"/>
</dbReference>
<feature type="coiled-coil region" evidence="6">
    <location>
        <begin position="169"/>
        <end position="196"/>
    </location>
</feature>
<dbReference type="GO" id="GO:0003677">
    <property type="term" value="F:DNA binding"/>
    <property type="evidence" value="ECO:0007669"/>
    <property type="project" value="UniProtKB-KW"/>
</dbReference>
<dbReference type="EMBL" id="VEPZ02000596">
    <property type="protein sequence ID" value="KAE8721815.1"/>
    <property type="molecule type" value="Genomic_DNA"/>
</dbReference>
<evidence type="ECO:0000256" key="5">
    <source>
        <dbReference type="ARBA" id="ARBA00023242"/>
    </source>
</evidence>
<evidence type="ECO:0000256" key="6">
    <source>
        <dbReference type="SAM" id="Coils"/>
    </source>
</evidence>
<organism evidence="8 9">
    <name type="scientific">Hibiscus syriacus</name>
    <name type="common">Rose of Sharon</name>
    <dbReference type="NCBI Taxonomy" id="106335"/>
    <lineage>
        <taxon>Eukaryota</taxon>
        <taxon>Viridiplantae</taxon>
        <taxon>Streptophyta</taxon>
        <taxon>Embryophyta</taxon>
        <taxon>Tracheophyta</taxon>
        <taxon>Spermatophyta</taxon>
        <taxon>Magnoliopsida</taxon>
        <taxon>eudicotyledons</taxon>
        <taxon>Gunneridae</taxon>
        <taxon>Pentapetalae</taxon>
        <taxon>rosids</taxon>
        <taxon>malvids</taxon>
        <taxon>Malvales</taxon>
        <taxon>Malvaceae</taxon>
        <taxon>Malvoideae</taxon>
        <taxon>Hibiscus</taxon>
    </lineage>
</organism>
<evidence type="ECO:0000256" key="3">
    <source>
        <dbReference type="ARBA" id="ARBA00023125"/>
    </source>
</evidence>
<dbReference type="InterPro" id="IPR015300">
    <property type="entry name" value="DNA-bd_pseudobarrel_sf"/>
</dbReference>
<evidence type="ECO:0000256" key="2">
    <source>
        <dbReference type="ARBA" id="ARBA00023015"/>
    </source>
</evidence>
<keyword evidence="4" id="KW-0804">Transcription</keyword>
<evidence type="ECO:0000256" key="4">
    <source>
        <dbReference type="ARBA" id="ARBA00023163"/>
    </source>
</evidence>
<feature type="domain" description="TF-B3" evidence="7">
    <location>
        <begin position="1"/>
        <end position="66"/>
    </location>
</feature>
<dbReference type="Gene3D" id="2.40.330.10">
    <property type="entry name" value="DNA-binding pseudobarrel domain"/>
    <property type="match status" value="1"/>
</dbReference>
<protein>
    <submittedName>
        <fullName evidence="8">AP2/B3-like transcriptional factor family protein</fullName>
    </submittedName>
</protein>
<dbReference type="PANTHER" id="PTHR31391:SF10">
    <property type="entry name" value="TF-B3 DOMAIN-CONTAINING PROTEIN"/>
    <property type="match status" value="1"/>
</dbReference>